<dbReference type="RefSeq" id="WP_108222528.1">
    <property type="nucleotide sequence ID" value="NZ_QAOT01000028.1"/>
</dbReference>
<sequence>MGYRVAQLSHGFAVKNAEAERVSPVFPDKEGALDWLLTAAERRAPRERPCLACHRPFKSQGIHDRLCPHCGLAASVADTTTHSRTAAPPRRPRD</sequence>
<proteinExistence type="predicted"/>
<dbReference type="Proteomes" id="UP000244060">
    <property type="component" value="Unassembled WGS sequence"/>
</dbReference>
<accession>A0A2T5JSH8</accession>
<dbReference type="EMBL" id="QAOT01000028">
    <property type="protein sequence ID" value="PTR11182.1"/>
    <property type="molecule type" value="Genomic_DNA"/>
</dbReference>
<dbReference type="OrthoDB" id="8478344at2"/>
<organism evidence="1 2">
    <name type="scientific">Cereibacter azotoformans</name>
    <dbReference type="NCBI Taxonomy" id="43057"/>
    <lineage>
        <taxon>Bacteria</taxon>
        <taxon>Pseudomonadati</taxon>
        <taxon>Pseudomonadota</taxon>
        <taxon>Alphaproteobacteria</taxon>
        <taxon>Rhodobacterales</taxon>
        <taxon>Paracoccaceae</taxon>
        <taxon>Cereibacter</taxon>
    </lineage>
</organism>
<evidence type="ECO:0000313" key="1">
    <source>
        <dbReference type="EMBL" id="PTR11182.1"/>
    </source>
</evidence>
<reference evidence="1 2" key="1">
    <citation type="submission" date="2018-04" db="EMBL/GenBank/DDBJ databases">
        <title>Genomic Encyclopedia of Type Strains, Phase III (KMG-III): the genomes of soil and plant-associated and newly described type strains.</title>
        <authorList>
            <person name="Whitman W."/>
        </authorList>
    </citation>
    <scope>NUCLEOTIDE SEQUENCE [LARGE SCALE GENOMIC DNA]</scope>
    <source>
        <strain evidence="1 2">KA25</strain>
    </source>
</reference>
<evidence type="ECO:0000313" key="2">
    <source>
        <dbReference type="Proteomes" id="UP000244060"/>
    </source>
</evidence>
<gene>
    <name evidence="1" type="ORF">C8J28_12843</name>
</gene>
<comment type="caution">
    <text evidence="1">The sequence shown here is derived from an EMBL/GenBank/DDBJ whole genome shotgun (WGS) entry which is preliminary data.</text>
</comment>
<name>A0A2T5JSH8_9RHOB</name>
<dbReference type="AlphaFoldDB" id="A0A2T5JSH8"/>
<protein>
    <submittedName>
        <fullName evidence="1">Uncharacterized protein</fullName>
    </submittedName>
</protein>
<keyword evidence="2" id="KW-1185">Reference proteome</keyword>